<dbReference type="InterPro" id="IPR036237">
    <property type="entry name" value="Xyl_isomerase-like_sf"/>
</dbReference>
<dbReference type="PANTHER" id="PTHR12110">
    <property type="entry name" value="HYDROXYPYRUVATE ISOMERASE"/>
    <property type="match status" value="1"/>
</dbReference>
<feature type="compositionally biased region" description="Pro residues" evidence="1">
    <location>
        <begin position="8"/>
        <end position="18"/>
    </location>
</feature>
<accession>A0A5C4W4I9</accession>
<dbReference type="InterPro" id="IPR013022">
    <property type="entry name" value="Xyl_isomerase-like_TIM-brl"/>
</dbReference>
<evidence type="ECO:0000313" key="4">
    <source>
        <dbReference type="Proteomes" id="UP000312512"/>
    </source>
</evidence>
<dbReference type="Proteomes" id="UP000312512">
    <property type="component" value="Unassembled WGS sequence"/>
</dbReference>
<gene>
    <name evidence="3" type="ORF">FH608_028790</name>
</gene>
<dbReference type="EMBL" id="VDLX02000011">
    <property type="protein sequence ID" value="KAB8191944.1"/>
    <property type="molecule type" value="Genomic_DNA"/>
</dbReference>
<dbReference type="OrthoDB" id="3280201at2"/>
<keyword evidence="4" id="KW-1185">Reference proteome</keyword>
<sequence length="439" mass="48708">MLGVRAGIPPPPAAPPLAPGRRGGPRQPARPRRRPAHRLHLRGRRDRRNPPRPAGRTARPPRLQHRHRPRRRHARARRRDRETPPGLAGRPRRRAARDGAGRHRGPQGRARHHASPRARLHPPRPAGRGARPHPGRPRNRPPAHPRKQPVTQPALALGGTTYSWLHQAPFHDALRDLAATGFRQIEITTAAPHLQASGFGAYERHELRRHLADLGLTVTSVNPGFLDINLISPSNDFRRASLDAVLGEIELAHDLEAPIVILIPGRRHALSPAPAEACRWWLDQALHILLDRAERLGVTIALETSPYGYLGDARQLSQVVDEIAAPNLGIAYDVANTITQEDPLDGVRTAGHRIRIAHMSDTWRDRWAHTSPGRGEVDFARYAEALRSIGFGGVTIFELVDLEPPLPRLRDDIAAFEKLGWSVERTGTVPWHPTGASEA</sequence>
<evidence type="ECO:0000313" key="3">
    <source>
        <dbReference type="EMBL" id="KAB8191944.1"/>
    </source>
</evidence>
<feature type="compositionally biased region" description="Basic residues" evidence="1">
    <location>
        <begin position="102"/>
        <end position="122"/>
    </location>
</feature>
<dbReference type="SUPFAM" id="SSF51658">
    <property type="entry name" value="Xylose isomerase-like"/>
    <property type="match status" value="1"/>
</dbReference>
<name>A0A5C4W4I9_9ACTN</name>
<reference evidence="3 4" key="1">
    <citation type="submission" date="2019-10" db="EMBL/GenBank/DDBJ databases">
        <title>Nonomuraea sp. nov., isolated from Phyllanthus amarus.</title>
        <authorList>
            <person name="Klykleung N."/>
            <person name="Tanasupawat S."/>
        </authorList>
    </citation>
    <scope>NUCLEOTIDE SEQUENCE [LARGE SCALE GENOMIC DNA]</scope>
    <source>
        <strain evidence="3 4">PA1-10</strain>
    </source>
</reference>
<protein>
    <submittedName>
        <fullName evidence="3">TIM barrel protein</fullName>
    </submittedName>
</protein>
<dbReference type="Pfam" id="PF01261">
    <property type="entry name" value="AP_endonuc_2"/>
    <property type="match status" value="1"/>
</dbReference>
<evidence type="ECO:0000259" key="2">
    <source>
        <dbReference type="Pfam" id="PF01261"/>
    </source>
</evidence>
<evidence type="ECO:0000256" key="1">
    <source>
        <dbReference type="SAM" id="MobiDB-lite"/>
    </source>
</evidence>
<comment type="caution">
    <text evidence="3">The sequence shown here is derived from an EMBL/GenBank/DDBJ whole genome shotgun (WGS) entry which is preliminary data.</text>
</comment>
<feature type="domain" description="Xylose isomerase-like TIM barrel" evidence="2">
    <location>
        <begin position="175"/>
        <end position="418"/>
    </location>
</feature>
<dbReference type="PANTHER" id="PTHR12110:SF53">
    <property type="entry name" value="BLR5974 PROTEIN"/>
    <property type="match status" value="1"/>
</dbReference>
<feature type="compositionally biased region" description="Basic residues" evidence="1">
    <location>
        <begin position="29"/>
        <end position="47"/>
    </location>
</feature>
<feature type="compositionally biased region" description="Basic residues" evidence="1">
    <location>
        <begin position="130"/>
        <end position="147"/>
    </location>
</feature>
<organism evidence="3 4">
    <name type="scientific">Nonomuraea phyllanthi</name>
    <dbReference type="NCBI Taxonomy" id="2219224"/>
    <lineage>
        <taxon>Bacteria</taxon>
        <taxon>Bacillati</taxon>
        <taxon>Actinomycetota</taxon>
        <taxon>Actinomycetes</taxon>
        <taxon>Streptosporangiales</taxon>
        <taxon>Streptosporangiaceae</taxon>
        <taxon>Nonomuraea</taxon>
    </lineage>
</organism>
<feature type="compositionally biased region" description="Basic residues" evidence="1">
    <location>
        <begin position="62"/>
        <end position="78"/>
    </location>
</feature>
<proteinExistence type="predicted"/>
<feature type="region of interest" description="Disordered" evidence="1">
    <location>
        <begin position="1"/>
        <end position="150"/>
    </location>
</feature>
<dbReference type="AlphaFoldDB" id="A0A5C4W4I9"/>
<dbReference type="Gene3D" id="3.20.20.150">
    <property type="entry name" value="Divalent-metal-dependent TIM barrel enzymes"/>
    <property type="match status" value="1"/>
</dbReference>
<dbReference type="InterPro" id="IPR050312">
    <property type="entry name" value="IolE/XylAMocC-like"/>
</dbReference>